<evidence type="ECO:0000256" key="3">
    <source>
        <dbReference type="SAM" id="Phobius"/>
    </source>
</evidence>
<feature type="region of interest" description="Disordered" evidence="2">
    <location>
        <begin position="1"/>
        <end position="121"/>
    </location>
</feature>
<dbReference type="InterPro" id="IPR050922">
    <property type="entry name" value="LytR/CpsA/Psr_CW_biosynth"/>
</dbReference>
<proteinExistence type="inferred from homology"/>
<feature type="compositionally biased region" description="Pro residues" evidence="2">
    <location>
        <begin position="92"/>
        <end position="114"/>
    </location>
</feature>
<evidence type="ECO:0000259" key="4">
    <source>
        <dbReference type="Pfam" id="PF03816"/>
    </source>
</evidence>
<gene>
    <name evidence="5" type="ORF">F4556_004461</name>
</gene>
<dbReference type="NCBIfam" id="TIGR00350">
    <property type="entry name" value="lytR_cpsA_psr"/>
    <property type="match status" value="1"/>
</dbReference>
<sequence length="449" mass="46496">MNTWQEGRPSGGSGGGAYGSYGSEGGPNPYRDEPPLPPGLNPRGPGAPAPHRPAVPSQAAPVAQPVPPQAGPALPPELNPRGPGAPSRTPGTPIPPGPPAPAGPSGPPRPPAAPRPANARWPRSRKIKYGIYGTLAALMVTAVGTYFWADSQLNHENVLASYDGRPPAGKGTNWLIVGSDSRQGLSDADEDALHTGSAVGKRSDSMMLLHIGDNGNTLMSIPRDSWVQIPAHPNTNGSGKAVPATTSKINAAFNTGGGKLLVQTVEHNTGLRIDHYAEIGFAGFVGIVDSVGGVDMCIDKAIADKDSGLNLKAGCQSLSGKESLAFVRQRHQMADQDLGRMRNQQKFLSALAGQAASPGTLLNPFTFYPMVSSGLGTLIVDDDAGLGDLGSLFLAMRSVSGGEGKSMTVPIANPDFRTSTGESAVKWDATKAKQVFDAFKSDSAVPDVK</sequence>
<dbReference type="PANTHER" id="PTHR33392">
    <property type="entry name" value="POLYISOPRENYL-TEICHOIC ACID--PEPTIDOGLYCAN TEICHOIC ACID TRANSFERASE TAGU"/>
    <property type="match status" value="1"/>
</dbReference>
<keyword evidence="3" id="KW-1133">Transmembrane helix</keyword>
<name>A0A7W7SGJ3_9ACTN</name>
<dbReference type="Proteomes" id="UP000573327">
    <property type="component" value="Unassembled WGS sequence"/>
</dbReference>
<dbReference type="AlphaFoldDB" id="A0A7W7SGJ3"/>
<accession>A0A7W7SGJ3</accession>
<feature type="domain" description="Cell envelope-related transcriptional attenuator" evidence="4">
    <location>
        <begin position="202"/>
        <end position="356"/>
    </location>
</feature>
<keyword evidence="3" id="KW-0472">Membrane</keyword>
<protein>
    <submittedName>
        <fullName evidence="5">LCP family protein required for cell wall assembly</fullName>
    </submittedName>
</protein>
<dbReference type="Gene3D" id="3.40.630.190">
    <property type="entry name" value="LCP protein"/>
    <property type="match status" value="1"/>
</dbReference>
<keyword evidence="3" id="KW-0812">Transmembrane</keyword>
<comment type="caution">
    <text evidence="5">The sequence shown here is derived from an EMBL/GenBank/DDBJ whole genome shotgun (WGS) entry which is preliminary data.</text>
</comment>
<feature type="compositionally biased region" description="Low complexity" evidence="2">
    <location>
        <begin position="54"/>
        <end position="63"/>
    </location>
</feature>
<dbReference type="Pfam" id="PF03816">
    <property type="entry name" value="LytR_cpsA_psr"/>
    <property type="match status" value="1"/>
</dbReference>
<evidence type="ECO:0000256" key="2">
    <source>
        <dbReference type="SAM" id="MobiDB-lite"/>
    </source>
</evidence>
<reference evidence="5 6" key="1">
    <citation type="submission" date="2020-08" db="EMBL/GenBank/DDBJ databases">
        <title>Sequencing the genomes of 1000 actinobacteria strains.</title>
        <authorList>
            <person name="Klenk H.-P."/>
        </authorList>
    </citation>
    <scope>NUCLEOTIDE SEQUENCE [LARGE SCALE GENOMIC DNA]</scope>
    <source>
        <strain evidence="5 6">DSM 44786</strain>
    </source>
</reference>
<evidence type="ECO:0000256" key="1">
    <source>
        <dbReference type="ARBA" id="ARBA00006068"/>
    </source>
</evidence>
<feature type="compositionally biased region" description="Gly residues" evidence="2">
    <location>
        <begin position="9"/>
        <end position="25"/>
    </location>
</feature>
<feature type="compositionally biased region" description="Pro residues" evidence="2">
    <location>
        <begin position="64"/>
        <end position="78"/>
    </location>
</feature>
<evidence type="ECO:0000313" key="5">
    <source>
        <dbReference type="EMBL" id="MBB4948926.1"/>
    </source>
</evidence>
<keyword evidence="6" id="KW-1185">Reference proteome</keyword>
<dbReference type="PANTHER" id="PTHR33392:SF6">
    <property type="entry name" value="POLYISOPRENYL-TEICHOIC ACID--PEPTIDOGLYCAN TEICHOIC ACID TRANSFERASE TAGU"/>
    <property type="match status" value="1"/>
</dbReference>
<dbReference type="RefSeq" id="WP_184918888.1">
    <property type="nucleotide sequence ID" value="NZ_JACHJR010000001.1"/>
</dbReference>
<dbReference type="EMBL" id="JACHJR010000001">
    <property type="protein sequence ID" value="MBB4948926.1"/>
    <property type="molecule type" value="Genomic_DNA"/>
</dbReference>
<dbReference type="InterPro" id="IPR004474">
    <property type="entry name" value="LytR_CpsA_psr"/>
</dbReference>
<organism evidence="5 6">
    <name type="scientific">Kitasatospora gansuensis</name>
    <dbReference type="NCBI Taxonomy" id="258050"/>
    <lineage>
        <taxon>Bacteria</taxon>
        <taxon>Bacillati</taxon>
        <taxon>Actinomycetota</taxon>
        <taxon>Actinomycetes</taxon>
        <taxon>Kitasatosporales</taxon>
        <taxon>Streptomycetaceae</taxon>
        <taxon>Kitasatospora</taxon>
    </lineage>
</organism>
<feature type="transmembrane region" description="Helical" evidence="3">
    <location>
        <begin position="129"/>
        <end position="149"/>
    </location>
</feature>
<feature type="compositionally biased region" description="Pro residues" evidence="2">
    <location>
        <begin position="35"/>
        <end position="53"/>
    </location>
</feature>
<evidence type="ECO:0000313" key="6">
    <source>
        <dbReference type="Proteomes" id="UP000573327"/>
    </source>
</evidence>
<comment type="similarity">
    <text evidence="1">Belongs to the LytR/CpsA/Psr (LCP) family.</text>
</comment>